<dbReference type="Proteomes" id="UP000473531">
    <property type="component" value="Unassembled WGS sequence"/>
</dbReference>
<dbReference type="AlphaFoldDB" id="A0A6L7GF38"/>
<dbReference type="NCBIfam" id="TIGR00369">
    <property type="entry name" value="unchar_dom_1"/>
    <property type="match status" value="1"/>
</dbReference>
<dbReference type="SUPFAM" id="SSF54637">
    <property type="entry name" value="Thioesterase/thiol ester dehydrase-isomerase"/>
    <property type="match status" value="1"/>
</dbReference>
<name>A0A6L7GF38_9SPHN</name>
<evidence type="ECO:0000313" key="4">
    <source>
        <dbReference type="Proteomes" id="UP000473531"/>
    </source>
</evidence>
<accession>A0A6L7GF38</accession>
<keyword evidence="4" id="KW-1185">Reference proteome</keyword>
<dbReference type="Pfam" id="PF03061">
    <property type="entry name" value="4HBT"/>
    <property type="match status" value="1"/>
</dbReference>
<comment type="caution">
    <text evidence="3">The sequence shown here is derived from an EMBL/GenBank/DDBJ whole genome shotgun (WGS) entry which is preliminary data.</text>
</comment>
<feature type="domain" description="Thioesterase" evidence="2">
    <location>
        <begin position="30"/>
        <end position="105"/>
    </location>
</feature>
<sequence length="125" mass="13205">MGAEFVGFDKATDTVTMNFSAPDSFITPRGSVQGGLVAGFLDEAMGWAYTCHTGGQFSPLMLEVNFSLLRPVRKGALIGEGKVIKAGKRVVFLAAELKEPDGTLLARATSTCIPTPNPGLEAQRS</sequence>
<dbReference type="OrthoDB" id="9813282at2"/>
<dbReference type="InterPro" id="IPR006683">
    <property type="entry name" value="Thioestr_dom"/>
</dbReference>
<dbReference type="InterPro" id="IPR003736">
    <property type="entry name" value="PAAI_dom"/>
</dbReference>
<organism evidence="3 4">
    <name type="scientific">Allopontixanthobacter confluentis</name>
    <dbReference type="NCBI Taxonomy" id="1849021"/>
    <lineage>
        <taxon>Bacteria</taxon>
        <taxon>Pseudomonadati</taxon>
        <taxon>Pseudomonadota</taxon>
        <taxon>Alphaproteobacteria</taxon>
        <taxon>Sphingomonadales</taxon>
        <taxon>Erythrobacteraceae</taxon>
        <taxon>Allopontixanthobacter</taxon>
    </lineage>
</organism>
<keyword evidence="1" id="KW-0378">Hydrolase</keyword>
<dbReference type="Gene3D" id="3.10.129.10">
    <property type="entry name" value="Hotdog Thioesterase"/>
    <property type="match status" value="1"/>
</dbReference>
<evidence type="ECO:0000259" key="2">
    <source>
        <dbReference type="Pfam" id="PF03061"/>
    </source>
</evidence>
<reference evidence="3 4" key="1">
    <citation type="submission" date="2019-12" db="EMBL/GenBank/DDBJ databases">
        <title>Genomic-based taxomic classification of the family Erythrobacteraceae.</title>
        <authorList>
            <person name="Xu L."/>
        </authorList>
    </citation>
    <scope>NUCLEOTIDE SEQUENCE [LARGE SCALE GENOMIC DNA]</scope>
    <source>
        <strain evidence="3 4">KCTC 52259</strain>
    </source>
</reference>
<proteinExistence type="predicted"/>
<dbReference type="EMBL" id="WTYU01000001">
    <property type="protein sequence ID" value="MXP14702.1"/>
    <property type="molecule type" value="Genomic_DNA"/>
</dbReference>
<dbReference type="CDD" id="cd03443">
    <property type="entry name" value="PaaI_thioesterase"/>
    <property type="match status" value="1"/>
</dbReference>
<evidence type="ECO:0000256" key="1">
    <source>
        <dbReference type="ARBA" id="ARBA00022801"/>
    </source>
</evidence>
<dbReference type="GO" id="GO:0016289">
    <property type="term" value="F:acyl-CoA hydrolase activity"/>
    <property type="evidence" value="ECO:0007669"/>
    <property type="project" value="UniProtKB-ARBA"/>
</dbReference>
<evidence type="ECO:0000313" key="3">
    <source>
        <dbReference type="EMBL" id="MXP14702.1"/>
    </source>
</evidence>
<gene>
    <name evidence="3" type="ORF">GRI44_08055</name>
</gene>
<dbReference type="InterPro" id="IPR029069">
    <property type="entry name" value="HotDog_dom_sf"/>
</dbReference>
<protein>
    <submittedName>
        <fullName evidence="3">Hotdog fold thioesterase</fullName>
    </submittedName>
</protein>